<keyword evidence="1" id="KW-0732">Signal</keyword>
<comment type="caution">
    <text evidence="2">The sequence shown here is derived from an EMBL/GenBank/DDBJ whole genome shotgun (WGS) entry which is preliminary data.</text>
</comment>
<sequence length="184" mass="20270">MAQFIRNAALLALLLCFVKSLEAQTAKLSPDDTVSYINTTIHKYPTLEFVDSGCPGFEQAISISEDRRSLLIKQDFAHSVAGTCNSQTLTVPIFGLSQQGLGGWSRVGQHSAFLLDCKNHVDCFSRGSTAQHFPFSANKWYLRLTGPNQVSDELTRAIQHLVDSLLTEANGRLDGNDPFAKRSH</sequence>
<protein>
    <submittedName>
        <fullName evidence="2">Uncharacterized protein</fullName>
    </submittedName>
</protein>
<dbReference type="AlphaFoldDB" id="A0A7W7ZH05"/>
<gene>
    <name evidence="2" type="ORF">HDF16_004451</name>
</gene>
<accession>A0A7W7ZH05</accession>
<feature type="chain" id="PRO_5031064304" evidence="1">
    <location>
        <begin position="24"/>
        <end position="184"/>
    </location>
</feature>
<name>A0A7W7ZH05_9BACT</name>
<dbReference type="RefSeq" id="WP_184221518.1">
    <property type="nucleotide sequence ID" value="NZ_JACHIP010000007.1"/>
</dbReference>
<evidence type="ECO:0000256" key="1">
    <source>
        <dbReference type="SAM" id="SignalP"/>
    </source>
</evidence>
<evidence type="ECO:0000313" key="3">
    <source>
        <dbReference type="Proteomes" id="UP000540989"/>
    </source>
</evidence>
<organism evidence="2 3">
    <name type="scientific">Granulicella aggregans</name>
    <dbReference type="NCBI Taxonomy" id="474949"/>
    <lineage>
        <taxon>Bacteria</taxon>
        <taxon>Pseudomonadati</taxon>
        <taxon>Acidobacteriota</taxon>
        <taxon>Terriglobia</taxon>
        <taxon>Terriglobales</taxon>
        <taxon>Acidobacteriaceae</taxon>
        <taxon>Granulicella</taxon>
    </lineage>
</organism>
<dbReference type="Proteomes" id="UP000540989">
    <property type="component" value="Unassembled WGS sequence"/>
</dbReference>
<dbReference type="EMBL" id="JACHIP010000007">
    <property type="protein sequence ID" value="MBB5059722.1"/>
    <property type="molecule type" value="Genomic_DNA"/>
</dbReference>
<evidence type="ECO:0000313" key="2">
    <source>
        <dbReference type="EMBL" id="MBB5059722.1"/>
    </source>
</evidence>
<feature type="signal peptide" evidence="1">
    <location>
        <begin position="1"/>
        <end position="23"/>
    </location>
</feature>
<reference evidence="2 3" key="1">
    <citation type="submission" date="2020-08" db="EMBL/GenBank/DDBJ databases">
        <title>Genomic Encyclopedia of Type Strains, Phase IV (KMG-V): Genome sequencing to study the core and pangenomes of soil and plant-associated prokaryotes.</title>
        <authorList>
            <person name="Whitman W."/>
        </authorList>
    </citation>
    <scope>NUCLEOTIDE SEQUENCE [LARGE SCALE GENOMIC DNA]</scope>
    <source>
        <strain evidence="2 3">M8UP14</strain>
    </source>
</reference>
<keyword evidence="3" id="KW-1185">Reference proteome</keyword>
<proteinExistence type="predicted"/>